<accession>A0ABV4WB65</accession>
<gene>
    <name evidence="2" type="ORF">ACE05E_17670</name>
</gene>
<name>A0ABV4WB65_9GAMM</name>
<feature type="transmembrane region" description="Helical" evidence="1">
    <location>
        <begin position="222"/>
        <end position="242"/>
    </location>
</feature>
<keyword evidence="1" id="KW-0812">Transmembrane</keyword>
<feature type="transmembrane region" description="Helical" evidence="1">
    <location>
        <begin position="416"/>
        <end position="437"/>
    </location>
</feature>
<organism evidence="2 3">
    <name type="scientific">Marinobacter shengliensis</name>
    <dbReference type="NCBI Taxonomy" id="1389223"/>
    <lineage>
        <taxon>Bacteria</taxon>
        <taxon>Pseudomonadati</taxon>
        <taxon>Pseudomonadota</taxon>
        <taxon>Gammaproteobacteria</taxon>
        <taxon>Pseudomonadales</taxon>
        <taxon>Marinobacteraceae</taxon>
        <taxon>Marinobacter</taxon>
    </lineage>
</organism>
<keyword evidence="1" id="KW-0472">Membrane</keyword>
<dbReference type="RefSeq" id="WP_374815606.1">
    <property type="nucleotide sequence ID" value="NZ_JBHFLD010000031.1"/>
</dbReference>
<feature type="transmembrane region" description="Helical" evidence="1">
    <location>
        <begin position="6"/>
        <end position="26"/>
    </location>
</feature>
<feature type="transmembrane region" description="Helical" evidence="1">
    <location>
        <begin position="262"/>
        <end position="280"/>
    </location>
</feature>
<dbReference type="EMBL" id="JBHFLD010000031">
    <property type="protein sequence ID" value="MFB2717312.1"/>
    <property type="molecule type" value="Genomic_DNA"/>
</dbReference>
<proteinExistence type="predicted"/>
<dbReference type="Proteomes" id="UP001576762">
    <property type="component" value="Unassembled WGS sequence"/>
</dbReference>
<comment type="caution">
    <text evidence="2">The sequence shown here is derived from an EMBL/GenBank/DDBJ whole genome shotgun (WGS) entry which is preliminary data.</text>
</comment>
<evidence type="ECO:0000313" key="3">
    <source>
        <dbReference type="Proteomes" id="UP001576762"/>
    </source>
</evidence>
<keyword evidence="3" id="KW-1185">Reference proteome</keyword>
<evidence type="ECO:0000256" key="1">
    <source>
        <dbReference type="SAM" id="Phobius"/>
    </source>
</evidence>
<reference evidence="2 3" key="1">
    <citation type="submission" date="2024-09" db="EMBL/GenBank/DDBJ databases">
        <title>Draft genome sequences of 6 high pH adapted Marinobacter shengliensis sp. isolated from Mariana forearc serpentinite mud volcanoes.</title>
        <authorList>
            <person name="Elkassas S."/>
            <person name="Serres M."/>
            <person name="Michael N."/>
            <person name="Amina P."/>
            <person name="Teodora Z."/>
            <person name="Julie H."/>
        </authorList>
    </citation>
    <scope>NUCLEOTIDE SEQUENCE [LARGE SCALE GENOMIC DNA]</scope>
    <source>
        <strain evidence="2 3">EB4</strain>
    </source>
</reference>
<protein>
    <submittedName>
        <fullName evidence="2">Uncharacterized protein</fullName>
    </submittedName>
</protein>
<evidence type="ECO:0000313" key="2">
    <source>
        <dbReference type="EMBL" id="MFB2717312.1"/>
    </source>
</evidence>
<keyword evidence="1" id="KW-1133">Transmembrane helix</keyword>
<sequence length="453" mass="51531">MHLAIVIVKLYIFFRSLFKITQWLFLRKRWGRNKRSQCSAARFFREGSTPFQQLSTAEIEVISTLIKLEAIGHVGAKCPFNPKELSPNVYRLVSPTIEQKPWLESNTDTTVKHTLNGFEALIPSPGRRYLQTKTVSEIHFVFYGDIAVTIRAPGCFDIFKEQEAKPSFARHLSITQTQISSVYESSGARKSPEVKPTNSDRLIQHMDQTHAILYRDSCWANAYMLIVGMAGVFSLILALIYIGVVSDVGPAYLSEASPGLKLVMTMSLIWPLLVSGFVAVEHWQFNKQPVIAFDREQQHVYLSPSSSEKTIVIPWEQLKISARQLHMRGVGLEYPVNFAQLQFTTITPDSRITLGAESLAAGIGLWQTLHSFMLRKLHCIQGLETTKPEYRPEDPPRDDVYLFTRRLKEKINGKDFFALTGWLFLSALTLGPLPYMLASACSRFRVRQARRRI</sequence>